<dbReference type="InterPro" id="IPR051908">
    <property type="entry name" value="Ribosomal_N-acetyltransferase"/>
</dbReference>
<dbReference type="PROSITE" id="PS51186">
    <property type="entry name" value="GNAT"/>
    <property type="match status" value="1"/>
</dbReference>
<dbReference type="Proteomes" id="UP000598996">
    <property type="component" value="Unassembled WGS sequence"/>
</dbReference>
<dbReference type="InterPro" id="IPR016181">
    <property type="entry name" value="Acyl_CoA_acyltransferase"/>
</dbReference>
<dbReference type="Gene3D" id="3.40.630.30">
    <property type="match status" value="1"/>
</dbReference>
<dbReference type="PANTHER" id="PTHR43441">
    <property type="entry name" value="RIBOSOMAL-PROTEIN-SERINE ACETYLTRANSFERASE"/>
    <property type="match status" value="1"/>
</dbReference>
<dbReference type="PANTHER" id="PTHR43441:SF11">
    <property type="entry name" value="RIBOSOMAL-PROTEIN-SERINE ACETYLTRANSFERASE"/>
    <property type="match status" value="1"/>
</dbReference>
<comment type="caution">
    <text evidence="2">The sequence shown here is derived from an EMBL/GenBank/DDBJ whole genome shotgun (WGS) entry which is preliminary data.</text>
</comment>
<dbReference type="Pfam" id="PF13302">
    <property type="entry name" value="Acetyltransf_3"/>
    <property type="match status" value="1"/>
</dbReference>
<organism evidence="2 3">
    <name type="scientific">Paractinoplanes lichenicola</name>
    <dbReference type="NCBI Taxonomy" id="2802976"/>
    <lineage>
        <taxon>Bacteria</taxon>
        <taxon>Bacillati</taxon>
        <taxon>Actinomycetota</taxon>
        <taxon>Actinomycetes</taxon>
        <taxon>Micromonosporales</taxon>
        <taxon>Micromonosporaceae</taxon>
        <taxon>Paractinoplanes</taxon>
    </lineage>
</organism>
<proteinExistence type="predicted"/>
<dbReference type="SUPFAM" id="SSF55729">
    <property type="entry name" value="Acyl-CoA N-acyltransferases (Nat)"/>
    <property type="match status" value="1"/>
</dbReference>
<gene>
    <name evidence="2" type="ORF">JKJ07_33915</name>
</gene>
<dbReference type="EMBL" id="JAENHO010000011">
    <property type="protein sequence ID" value="MBL7259325.1"/>
    <property type="molecule type" value="Genomic_DNA"/>
</dbReference>
<evidence type="ECO:0000259" key="1">
    <source>
        <dbReference type="PROSITE" id="PS51186"/>
    </source>
</evidence>
<name>A0ABS1VXV4_9ACTN</name>
<sequence>MALVDIWPVLGIGVHTPTVDLFVPDQEALEALARLAARGIYDPQNQYLPRTPVGGWEDVASPEAERRFLRYYWAAFADWRPEKWNLMLAARIDGVIVGVQEIGAQHFAVTRTVSTGSWVGRQFQGAGYGTALREAVLHLAFDGLRAERADTAAWVTNHASLGVSRAMGYQENGTTTRAADGKRVEQVNLTLRHSDWRRSPEACTVVGLSPGASEMLGLPSTPNVRTAR</sequence>
<accession>A0ABS1VXV4</accession>
<keyword evidence="3" id="KW-1185">Reference proteome</keyword>
<protein>
    <submittedName>
        <fullName evidence="2">GNAT family N-acetyltransferase</fullName>
    </submittedName>
</protein>
<dbReference type="InterPro" id="IPR000182">
    <property type="entry name" value="GNAT_dom"/>
</dbReference>
<dbReference type="RefSeq" id="WP_202996034.1">
    <property type="nucleotide sequence ID" value="NZ_JAENHO010000011.1"/>
</dbReference>
<evidence type="ECO:0000313" key="2">
    <source>
        <dbReference type="EMBL" id="MBL7259325.1"/>
    </source>
</evidence>
<evidence type="ECO:0000313" key="3">
    <source>
        <dbReference type="Proteomes" id="UP000598996"/>
    </source>
</evidence>
<reference evidence="2 3" key="1">
    <citation type="submission" date="2021-01" db="EMBL/GenBank/DDBJ databases">
        <title>Actinoplanes sp. nov. LDG1-01 isolated from lichen.</title>
        <authorList>
            <person name="Saeng-In P."/>
            <person name="Phongsopitanun W."/>
            <person name="Kanchanasin P."/>
            <person name="Yuki M."/>
            <person name="Kudo T."/>
            <person name="Ohkuma M."/>
            <person name="Tanasupawat S."/>
        </authorList>
    </citation>
    <scope>NUCLEOTIDE SEQUENCE [LARGE SCALE GENOMIC DNA]</scope>
    <source>
        <strain evidence="2 3">LDG1-01</strain>
    </source>
</reference>
<feature type="domain" description="N-acetyltransferase" evidence="1">
    <location>
        <begin position="45"/>
        <end position="190"/>
    </location>
</feature>